<dbReference type="RefSeq" id="WP_057701367.1">
    <property type="nucleotide sequence ID" value="NZ_JYLN01000002.1"/>
</dbReference>
<evidence type="ECO:0000313" key="3">
    <source>
        <dbReference type="Proteomes" id="UP000050852"/>
    </source>
</evidence>
<protein>
    <recommendedName>
        <fullName evidence="4">Tail fiber protein</fullName>
    </recommendedName>
</protein>
<comment type="caution">
    <text evidence="2">The sequence shown here is derived from an EMBL/GenBank/DDBJ whole genome shotgun (WGS) entry which is preliminary data.</text>
</comment>
<evidence type="ECO:0000256" key="1">
    <source>
        <dbReference type="SAM" id="MobiDB-lite"/>
    </source>
</evidence>
<dbReference type="PATRIC" id="fig|1615673.3.peg.2120"/>
<dbReference type="Proteomes" id="UP000050852">
    <property type="component" value="Unassembled WGS sequence"/>
</dbReference>
<accession>A0A0R3ALB3</accession>
<name>A0A0R3ALB3_9PSED</name>
<proteinExistence type="predicted"/>
<organism evidence="2 3">
    <name type="scientific">Pseudomonas paralactis</name>
    <dbReference type="NCBI Taxonomy" id="1615673"/>
    <lineage>
        <taxon>Bacteria</taxon>
        <taxon>Pseudomonadati</taxon>
        <taxon>Pseudomonadota</taxon>
        <taxon>Gammaproteobacteria</taxon>
        <taxon>Pseudomonadales</taxon>
        <taxon>Pseudomonadaceae</taxon>
        <taxon>Pseudomonas</taxon>
    </lineage>
</organism>
<evidence type="ECO:0000313" key="2">
    <source>
        <dbReference type="EMBL" id="KRP73903.1"/>
    </source>
</evidence>
<dbReference type="OrthoDB" id="6890885at2"/>
<sequence length="364" mass="38675">MARQEINIGAAPTGVGGDTPRSASIKINAMTQELFARQAQLGTAATQNVVTGSDDFTPGRVSMMGHAGWGAEPISKQPTDDANELPRVSGLFQFGNGGANLPNPYVQILQIANSGGYIWQTAKAMLDESVFTRGRRGDGQWSPWRAEINTSVFALGTAPGATPGELMGLSAAQTASPNKANTGLYSYYLHPDGVPGFGAISVLSQAWGHDPQWRAQLSMAVSGDGIHFRQFSVNPGAAAPNWRSILHNGNAISGVLNAGPSGALPINSGLIERGGALDNWYFRFAGGLQICQQRFTGYTAGVTRNVAWLAAFADTPVAVFPNIYPSIDWDMSARCYGNSGSYFFMSDRTLNNIVTVTAIGRWHA</sequence>
<dbReference type="AlphaFoldDB" id="A0A0R3ALB3"/>
<dbReference type="EMBL" id="JYLN01000002">
    <property type="protein sequence ID" value="KRP73903.1"/>
    <property type="molecule type" value="Genomic_DNA"/>
</dbReference>
<feature type="region of interest" description="Disordered" evidence="1">
    <location>
        <begin position="1"/>
        <end position="20"/>
    </location>
</feature>
<reference evidence="2 3" key="1">
    <citation type="submission" date="2015-02" db="EMBL/GenBank/DDBJ databases">
        <title>Two Pseudomonas sp. nov., isolated from raw milk.</title>
        <authorList>
            <person name="Wenning M."/>
            <person name="von Neubeck M."/>
            <person name="Huptas C."/>
            <person name="Scherer S."/>
        </authorList>
    </citation>
    <scope>NUCLEOTIDE SEQUENCE [LARGE SCALE GENOMIC DNA]</scope>
    <source>
        <strain evidence="2 3">DSM 29164</strain>
    </source>
</reference>
<evidence type="ECO:0008006" key="4">
    <source>
        <dbReference type="Google" id="ProtNLM"/>
    </source>
</evidence>
<gene>
    <name evidence="2" type="ORF">TX23_05615</name>
</gene>